<dbReference type="AlphaFoldDB" id="A0A1G6MVH5"/>
<evidence type="ECO:0000256" key="2">
    <source>
        <dbReference type="ARBA" id="ARBA00022670"/>
    </source>
</evidence>
<dbReference type="GO" id="GO:0008234">
    <property type="term" value="F:cysteine-type peptidase activity"/>
    <property type="evidence" value="ECO:0007669"/>
    <property type="project" value="UniProtKB-KW"/>
</dbReference>
<dbReference type="PROSITE" id="PS51318">
    <property type="entry name" value="TAT"/>
    <property type="match status" value="1"/>
</dbReference>
<reference evidence="6 7" key="1">
    <citation type="submission" date="2016-10" db="EMBL/GenBank/DDBJ databases">
        <authorList>
            <person name="de Groot N.N."/>
        </authorList>
    </citation>
    <scope>NUCLEOTIDE SEQUENCE [LARGE SCALE GENOMIC DNA]</scope>
    <source>
        <strain evidence="6 7">CGMCC 4.6858</strain>
    </source>
</reference>
<dbReference type="SUPFAM" id="SSF54001">
    <property type="entry name" value="Cysteine proteinases"/>
    <property type="match status" value="1"/>
</dbReference>
<keyword evidence="3 6" id="KW-0378">Hydrolase</keyword>
<dbReference type="PANTHER" id="PTHR47359">
    <property type="entry name" value="PEPTIDOGLYCAN DL-ENDOPEPTIDASE CWLO"/>
    <property type="match status" value="1"/>
</dbReference>
<dbReference type="Gene3D" id="3.90.1720.10">
    <property type="entry name" value="endopeptidase domain like (from Nostoc punctiforme)"/>
    <property type="match status" value="1"/>
</dbReference>
<dbReference type="InterPro" id="IPR000064">
    <property type="entry name" value="NLP_P60_dom"/>
</dbReference>
<dbReference type="EMBL" id="FMZM01000003">
    <property type="protein sequence ID" value="SDC59618.1"/>
    <property type="molecule type" value="Genomic_DNA"/>
</dbReference>
<proteinExistence type="inferred from homology"/>
<evidence type="ECO:0000256" key="4">
    <source>
        <dbReference type="ARBA" id="ARBA00022807"/>
    </source>
</evidence>
<protein>
    <submittedName>
        <fullName evidence="6">Cell wall-associated hydrolase, NlpC family</fullName>
    </submittedName>
</protein>
<dbReference type="GO" id="GO:0006508">
    <property type="term" value="P:proteolysis"/>
    <property type="evidence" value="ECO:0007669"/>
    <property type="project" value="UniProtKB-KW"/>
</dbReference>
<organism evidence="6 7">
    <name type="scientific">Nocardioides lianchengensis</name>
    <dbReference type="NCBI Taxonomy" id="1045774"/>
    <lineage>
        <taxon>Bacteria</taxon>
        <taxon>Bacillati</taxon>
        <taxon>Actinomycetota</taxon>
        <taxon>Actinomycetes</taxon>
        <taxon>Propionibacteriales</taxon>
        <taxon>Nocardioidaceae</taxon>
        <taxon>Nocardioides</taxon>
    </lineage>
</organism>
<evidence type="ECO:0000256" key="1">
    <source>
        <dbReference type="ARBA" id="ARBA00007074"/>
    </source>
</evidence>
<dbReference type="PANTHER" id="PTHR47359:SF3">
    <property type="entry name" value="NLP_P60 DOMAIN-CONTAINING PROTEIN-RELATED"/>
    <property type="match status" value="1"/>
</dbReference>
<dbReference type="STRING" id="1045774.SAMN05421872_10346"/>
<evidence type="ECO:0000259" key="5">
    <source>
        <dbReference type="PROSITE" id="PS51935"/>
    </source>
</evidence>
<accession>A0A1G6MVH5</accession>
<dbReference type="InterPro" id="IPR051794">
    <property type="entry name" value="PG_Endopeptidase_C40"/>
</dbReference>
<dbReference type="Gene3D" id="6.10.250.3150">
    <property type="match status" value="1"/>
</dbReference>
<dbReference type="Proteomes" id="UP000199034">
    <property type="component" value="Unassembled WGS sequence"/>
</dbReference>
<feature type="domain" description="NlpC/P60" evidence="5">
    <location>
        <begin position="212"/>
        <end position="327"/>
    </location>
</feature>
<dbReference type="OrthoDB" id="5177647at2"/>
<dbReference type="Pfam" id="PF00877">
    <property type="entry name" value="NLPC_P60"/>
    <property type="match status" value="1"/>
</dbReference>
<gene>
    <name evidence="6" type="ORF">SAMN05421872_10346</name>
</gene>
<sequence>MLNGRKRFITALTGLALAGSVGFVPSSPAQAEPDIDDVQARVDRLFHEAEQASERYNDAKLELGELRSDLDALRADEKRQDAKLEVIRDQVADSLVREYSGSATSAAGQLFVSDDPSAFLTQLSTISTYNDLQGDLLTGYTAEVEALDLRRDATEARADQVAQTEEALAAEKKTADGKLAEAKDLLDELKAEERRELLSRGSQRVPSDVPASGRAGAAISYAMAQVGDAYVYGAAGPNAFDCSGLTMMAWAQAGVALPHSSAAQYSSGPHVAEGDLQPGDLVFYYSPISHVGMYIGNGLIVHAANPGAGVRVSELHSMPYVGAVRPG</sequence>
<evidence type="ECO:0000313" key="6">
    <source>
        <dbReference type="EMBL" id="SDC59618.1"/>
    </source>
</evidence>
<evidence type="ECO:0000256" key="3">
    <source>
        <dbReference type="ARBA" id="ARBA00022801"/>
    </source>
</evidence>
<dbReference type="PROSITE" id="PS51935">
    <property type="entry name" value="NLPC_P60"/>
    <property type="match status" value="1"/>
</dbReference>
<evidence type="ECO:0000313" key="7">
    <source>
        <dbReference type="Proteomes" id="UP000199034"/>
    </source>
</evidence>
<dbReference type="InterPro" id="IPR038765">
    <property type="entry name" value="Papain-like_cys_pep_sf"/>
</dbReference>
<keyword evidence="2" id="KW-0645">Protease</keyword>
<comment type="similarity">
    <text evidence="1">Belongs to the peptidase C40 family.</text>
</comment>
<dbReference type="RefSeq" id="WP_090852357.1">
    <property type="nucleotide sequence ID" value="NZ_FMZM01000003.1"/>
</dbReference>
<keyword evidence="4" id="KW-0788">Thiol protease</keyword>
<dbReference type="InterPro" id="IPR006311">
    <property type="entry name" value="TAT_signal"/>
</dbReference>
<keyword evidence="7" id="KW-1185">Reference proteome</keyword>
<name>A0A1G6MVH5_9ACTN</name>